<evidence type="ECO:0000256" key="3">
    <source>
        <dbReference type="ARBA" id="ARBA00022679"/>
    </source>
</evidence>
<dbReference type="Pfam" id="PF01151">
    <property type="entry name" value="ELO"/>
    <property type="match status" value="1"/>
</dbReference>
<dbReference type="PANTHER" id="PTHR11157">
    <property type="entry name" value="FATTY ACID ACYL TRANSFERASE-RELATED"/>
    <property type="match status" value="1"/>
</dbReference>
<keyword evidence="6 10" id="KW-1133">Transmembrane helix</keyword>
<feature type="transmembrane region" description="Helical" evidence="10">
    <location>
        <begin position="229"/>
        <end position="247"/>
    </location>
</feature>
<keyword evidence="8 10" id="KW-0472">Membrane</keyword>
<dbReference type="GO" id="GO:0019367">
    <property type="term" value="P:fatty acid elongation, saturated fatty acid"/>
    <property type="evidence" value="ECO:0000318"/>
    <property type="project" value="GO_Central"/>
</dbReference>
<evidence type="ECO:0000256" key="2">
    <source>
        <dbReference type="ARBA" id="ARBA00022516"/>
    </source>
</evidence>
<evidence type="ECO:0008006" key="13">
    <source>
        <dbReference type="Google" id="ProtNLM"/>
    </source>
</evidence>
<organism evidence="11 12">
    <name type="scientific">Klebsormidium nitens</name>
    <name type="common">Green alga</name>
    <name type="synonym">Ulothrix nitens</name>
    <dbReference type="NCBI Taxonomy" id="105231"/>
    <lineage>
        <taxon>Eukaryota</taxon>
        <taxon>Viridiplantae</taxon>
        <taxon>Streptophyta</taxon>
        <taxon>Klebsormidiophyceae</taxon>
        <taxon>Klebsormidiales</taxon>
        <taxon>Klebsormidiaceae</taxon>
        <taxon>Klebsormidium</taxon>
    </lineage>
</organism>
<evidence type="ECO:0000256" key="10">
    <source>
        <dbReference type="SAM" id="Phobius"/>
    </source>
</evidence>
<evidence type="ECO:0000256" key="8">
    <source>
        <dbReference type="ARBA" id="ARBA00023136"/>
    </source>
</evidence>
<feature type="transmembrane region" description="Helical" evidence="10">
    <location>
        <begin position="96"/>
        <end position="115"/>
    </location>
</feature>
<evidence type="ECO:0000256" key="1">
    <source>
        <dbReference type="ARBA" id="ARBA00004141"/>
    </source>
</evidence>
<evidence type="ECO:0000256" key="7">
    <source>
        <dbReference type="ARBA" id="ARBA00023098"/>
    </source>
</evidence>
<dbReference type="GO" id="GO:0030148">
    <property type="term" value="P:sphingolipid biosynthetic process"/>
    <property type="evidence" value="ECO:0000318"/>
    <property type="project" value="GO_Central"/>
</dbReference>
<dbReference type="OrthoDB" id="434092at2759"/>
<keyword evidence="5" id="KW-0276">Fatty acid metabolism</keyword>
<sequence>MGPSELLDGVRLALHSVYGALDGVISPRVFALLARCGIQPVLSPATAALPFVASPTPVVLCCTVYLAVVALGVLAIRSSNAAPLARDPFPLRTLIILHNCFLFVLSAFMGGGLITEAVRNRYSLWHNRYEPSQLAMARLLYLFFISKIYEFGDTFIMLLKRNTRQVSVLHVYHHCSVALIWWLIVYHAPGGEAYFSAALNSWVHVAMYLYYLLSAAIGKDPVRRRKYLWWGRYLTMMQMTQFIINMIESRVVVSGKNPPYPQFIANVLFYYMISLFALFANFYVQKYGSSRRSIAKLKSL</sequence>
<keyword evidence="12" id="KW-1185">Reference proteome</keyword>
<evidence type="ECO:0000256" key="4">
    <source>
        <dbReference type="ARBA" id="ARBA00022692"/>
    </source>
</evidence>
<feature type="transmembrane region" description="Helical" evidence="10">
    <location>
        <begin position="57"/>
        <end position="76"/>
    </location>
</feature>
<dbReference type="GO" id="GO:0042761">
    <property type="term" value="P:very long-chain fatty acid biosynthetic process"/>
    <property type="evidence" value="ECO:0000318"/>
    <property type="project" value="GO_Central"/>
</dbReference>
<dbReference type="OMA" id="EFMQNAD"/>
<keyword evidence="4 10" id="KW-0812">Transmembrane</keyword>
<gene>
    <name evidence="11" type="ORF">KFL_002880010</name>
</gene>
<keyword evidence="3" id="KW-0808">Transferase</keyword>
<dbReference type="Proteomes" id="UP000054558">
    <property type="component" value="Unassembled WGS sequence"/>
</dbReference>
<accession>A0A0U9HKA6</accession>
<feature type="transmembrane region" description="Helical" evidence="10">
    <location>
        <begin position="267"/>
        <end position="284"/>
    </location>
</feature>
<reference evidence="11 12" key="1">
    <citation type="journal article" date="2014" name="Nat. Commun.">
        <title>Klebsormidium flaccidum genome reveals primary factors for plant terrestrial adaptation.</title>
        <authorList>
            <person name="Hori K."/>
            <person name="Maruyama F."/>
            <person name="Fujisawa T."/>
            <person name="Togashi T."/>
            <person name="Yamamoto N."/>
            <person name="Seo M."/>
            <person name="Sato S."/>
            <person name="Yamada T."/>
            <person name="Mori H."/>
            <person name="Tajima N."/>
            <person name="Moriyama T."/>
            <person name="Ikeuchi M."/>
            <person name="Watanabe M."/>
            <person name="Wada H."/>
            <person name="Kobayashi K."/>
            <person name="Saito M."/>
            <person name="Masuda T."/>
            <person name="Sasaki-Sekimoto Y."/>
            <person name="Mashiguchi K."/>
            <person name="Awai K."/>
            <person name="Shimojima M."/>
            <person name="Masuda S."/>
            <person name="Iwai M."/>
            <person name="Nobusawa T."/>
            <person name="Narise T."/>
            <person name="Kondo S."/>
            <person name="Saito H."/>
            <person name="Sato R."/>
            <person name="Murakawa M."/>
            <person name="Ihara Y."/>
            <person name="Oshima-Yamada Y."/>
            <person name="Ohtaka K."/>
            <person name="Satoh M."/>
            <person name="Sonobe K."/>
            <person name="Ishii M."/>
            <person name="Ohtani R."/>
            <person name="Kanamori-Sato M."/>
            <person name="Honoki R."/>
            <person name="Miyazaki D."/>
            <person name="Mochizuki H."/>
            <person name="Umetsu J."/>
            <person name="Higashi K."/>
            <person name="Shibata D."/>
            <person name="Kamiya Y."/>
            <person name="Sato N."/>
            <person name="Nakamura Y."/>
            <person name="Tabata S."/>
            <person name="Ida S."/>
            <person name="Kurokawa K."/>
            <person name="Ohta H."/>
        </authorList>
    </citation>
    <scope>NUCLEOTIDE SEQUENCE [LARGE SCALE GENOMIC DNA]</scope>
    <source>
        <strain evidence="11 12">NIES-2285</strain>
    </source>
</reference>
<dbReference type="PANTHER" id="PTHR11157:SF126">
    <property type="entry name" value="ELONGATION OF VERY LONG CHAIN FATTY ACIDS PROTEIN"/>
    <property type="match status" value="1"/>
</dbReference>
<dbReference type="GO" id="GO:0005789">
    <property type="term" value="C:endoplasmic reticulum membrane"/>
    <property type="evidence" value="ECO:0000318"/>
    <property type="project" value="GO_Central"/>
</dbReference>
<feature type="transmembrane region" description="Helical" evidence="10">
    <location>
        <begin position="135"/>
        <end position="159"/>
    </location>
</feature>
<dbReference type="GO" id="GO:0034625">
    <property type="term" value="P:fatty acid elongation, monounsaturated fatty acid"/>
    <property type="evidence" value="ECO:0000318"/>
    <property type="project" value="GO_Central"/>
</dbReference>
<evidence type="ECO:0000256" key="5">
    <source>
        <dbReference type="ARBA" id="ARBA00022832"/>
    </source>
</evidence>
<keyword evidence="9" id="KW-0275">Fatty acid biosynthesis</keyword>
<dbReference type="GO" id="GO:0034626">
    <property type="term" value="P:fatty acid elongation, polyunsaturated fatty acid"/>
    <property type="evidence" value="ECO:0000318"/>
    <property type="project" value="GO_Central"/>
</dbReference>
<dbReference type="InterPro" id="IPR002076">
    <property type="entry name" value="ELO_fam"/>
</dbReference>
<feature type="transmembrane region" description="Helical" evidence="10">
    <location>
        <begin position="194"/>
        <end position="217"/>
    </location>
</feature>
<dbReference type="STRING" id="105231.A0A0U9HKA6"/>
<evidence type="ECO:0000256" key="6">
    <source>
        <dbReference type="ARBA" id="ARBA00022989"/>
    </source>
</evidence>
<dbReference type="AlphaFoldDB" id="A0A0U9HKA6"/>
<evidence type="ECO:0000313" key="11">
    <source>
        <dbReference type="EMBL" id="GAQ86417.1"/>
    </source>
</evidence>
<comment type="subcellular location">
    <subcellularLocation>
        <location evidence="1">Membrane</location>
        <topology evidence="1">Multi-pass membrane protein</topology>
    </subcellularLocation>
</comment>
<keyword evidence="7" id="KW-0443">Lipid metabolism</keyword>
<name>A0A0U9HKA6_KLENI</name>
<feature type="transmembrane region" description="Helical" evidence="10">
    <location>
        <begin position="171"/>
        <end position="188"/>
    </location>
</feature>
<dbReference type="GO" id="GO:0009922">
    <property type="term" value="F:fatty acid elongase activity"/>
    <property type="evidence" value="ECO:0000318"/>
    <property type="project" value="GO_Central"/>
</dbReference>
<proteinExistence type="predicted"/>
<dbReference type="EMBL" id="DF237237">
    <property type="protein sequence ID" value="GAQ86417.1"/>
    <property type="molecule type" value="Genomic_DNA"/>
</dbReference>
<evidence type="ECO:0000313" key="12">
    <source>
        <dbReference type="Proteomes" id="UP000054558"/>
    </source>
</evidence>
<protein>
    <recommendedName>
        <fullName evidence="13">Very-long-chain 3-oxoacyl-CoA synthase</fullName>
    </recommendedName>
</protein>
<keyword evidence="2" id="KW-0444">Lipid biosynthesis</keyword>
<evidence type="ECO:0000256" key="9">
    <source>
        <dbReference type="ARBA" id="ARBA00023160"/>
    </source>
</evidence>